<dbReference type="KEGG" id="dpr:Despr_1262"/>
<accession>A0A7U4DNT2</accession>
<name>A0A7U4DNT2_DESPD</name>
<proteinExistence type="predicted"/>
<sequence>MRNQLFPPVKAEVFNDSNTVCFCFGYTKQAIEQDCRVHGGRSTILERIVREKQKGGCHCAQTNPKGR</sequence>
<reference evidence="1 2" key="1">
    <citation type="journal article" date="2011" name="Stand. Genomic Sci.">
        <title>Complete genome sequence of Desulfobulbus propionicus type strain (1pr3).</title>
        <authorList>
            <person name="Pagani I."/>
            <person name="Lapidus A."/>
            <person name="Nolan M."/>
            <person name="Lucas S."/>
            <person name="Hammon N."/>
            <person name="Deshpande S."/>
            <person name="Cheng J.F."/>
            <person name="Chertkov O."/>
            <person name="Davenport K."/>
            <person name="Tapia R."/>
            <person name="Han C."/>
            <person name="Goodwin L."/>
            <person name="Pitluck S."/>
            <person name="Liolios K."/>
            <person name="Mavromatis K."/>
            <person name="Ivanova N."/>
            <person name="Mikhailova N."/>
            <person name="Pati A."/>
            <person name="Chen A."/>
            <person name="Palaniappan K."/>
            <person name="Land M."/>
            <person name="Hauser L."/>
            <person name="Chang Y.J."/>
            <person name="Jeffries C.D."/>
            <person name="Detter J.C."/>
            <person name="Brambilla E."/>
            <person name="Kannan K.P."/>
            <person name="Djao O.D."/>
            <person name="Rohde M."/>
            <person name="Pukall R."/>
            <person name="Spring S."/>
            <person name="Goker M."/>
            <person name="Sikorski J."/>
            <person name="Woyke T."/>
            <person name="Bristow J."/>
            <person name="Eisen J.A."/>
            <person name="Markowitz V."/>
            <person name="Hugenholtz P."/>
            <person name="Kyrpides N.C."/>
            <person name="Klenk H.P."/>
        </authorList>
    </citation>
    <scope>NUCLEOTIDE SEQUENCE [LARGE SCALE GENOMIC DNA]</scope>
    <source>
        <strain evidence="2">ATCC 33891 / DSM 2032 / 1pr3</strain>
    </source>
</reference>
<protein>
    <recommendedName>
        <fullName evidence="3">BFD-like (2Fe-2S) protein</fullName>
    </recommendedName>
</protein>
<evidence type="ECO:0008006" key="3">
    <source>
        <dbReference type="Google" id="ProtNLM"/>
    </source>
</evidence>
<evidence type="ECO:0000313" key="1">
    <source>
        <dbReference type="EMBL" id="ADW17426.1"/>
    </source>
</evidence>
<dbReference type="EMBL" id="CP002364">
    <property type="protein sequence ID" value="ADW17426.1"/>
    <property type="molecule type" value="Genomic_DNA"/>
</dbReference>
<dbReference type="Proteomes" id="UP000006365">
    <property type="component" value="Chromosome"/>
</dbReference>
<keyword evidence="2" id="KW-1185">Reference proteome</keyword>
<gene>
    <name evidence="1" type="ordered locus">Despr_1262</name>
</gene>
<dbReference type="InterPro" id="IPR041854">
    <property type="entry name" value="BFD-like_2Fe2S-bd_dom_sf"/>
</dbReference>
<organism evidence="1 2">
    <name type="scientific">Desulfobulbus propionicus (strain ATCC 33891 / DSM 2032 / VKM B-1956 / 1pr3)</name>
    <dbReference type="NCBI Taxonomy" id="577650"/>
    <lineage>
        <taxon>Bacteria</taxon>
        <taxon>Pseudomonadati</taxon>
        <taxon>Thermodesulfobacteriota</taxon>
        <taxon>Desulfobulbia</taxon>
        <taxon>Desulfobulbales</taxon>
        <taxon>Desulfobulbaceae</taxon>
        <taxon>Desulfobulbus</taxon>
    </lineage>
</organism>
<evidence type="ECO:0000313" key="2">
    <source>
        <dbReference type="Proteomes" id="UP000006365"/>
    </source>
</evidence>
<dbReference type="Gene3D" id="1.10.10.1100">
    <property type="entry name" value="BFD-like [2Fe-2S]-binding domain"/>
    <property type="match status" value="1"/>
</dbReference>
<dbReference type="AlphaFoldDB" id="A0A7U4DNT2"/>